<evidence type="ECO:0000259" key="3">
    <source>
        <dbReference type="PROSITE" id="PS51352"/>
    </source>
</evidence>
<dbReference type="GO" id="GO:0016209">
    <property type="term" value="F:antioxidant activity"/>
    <property type="evidence" value="ECO:0007669"/>
    <property type="project" value="InterPro"/>
</dbReference>
<keyword evidence="1" id="KW-1015">Disulfide bond</keyword>
<evidence type="ECO:0000313" key="4">
    <source>
        <dbReference type="EMBL" id="GGE14370.1"/>
    </source>
</evidence>
<dbReference type="Gene3D" id="3.40.30.10">
    <property type="entry name" value="Glutaredoxin"/>
    <property type="match status" value="1"/>
</dbReference>
<feature type="domain" description="Thioredoxin" evidence="3">
    <location>
        <begin position="46"/>
        <end position="179"/>
    </location>
</feature>
<dbReference type="EMBL" id="BMHQ01000004">
    <property type="protein sequence ID" value="GGE14370.1"/>
    <property type="molecule type" value="Genomic_DNA"/>
</dbReference>
<dbReference type="Proteomes" id="UP000625210">
    <property type="component" value="Unassembled WGS sequence"/>
</dbReference>
<comment type="caution">
    <text evidence="4">The sequence shown here is derived from an EMBL/GenBank/DDBJ whole genome shotgun (WGS) entry which is preliminary data.</text>
</comment>
<keyword evidence="2" id="KW-0812">Transmembrane</keyword>
<reference evidence="4" key="2">
    <citation type="submission" date="2020-09" db="EMBL/GenBank/DDBJ databases">
        <authorList>
            <person name="Sun Q."/>
            <person name="Zhou Y."/>
        </authorList>
    </citation>
    <scope>NUCLEOTIDE SEQUENCE</scope>
    <source>
        <strain evidence="4">CGMCC 1.15179</strain>
    </source>
</reference>
<gene>
    <name evidence="4" type="ORF">GCM10011571_14800</name>
</gene>
<feature type="transmembrane region" description="Helical" evidence="2">
    <location>
        <begin position="6"/>
        <end position="27"/>
    </location>
</feature>
<evidence type="ECO:0000313" key="5">
    <source>
        <dbReference type="Proteomes" id="UP000625210"/>
    </source>
</evidence>
<sequence length="195" mass="21960">MNEVLLYSTILLWVVVLFIGFTLFIIFRQFGEVYLSTGESIARDGIAIGDRVPLLNNRKTLNGQTVQVQTGKPTLMVFLSPTCEVCKDLIPDWNHAFHERNDIHFRVIVVGNKEKMVEMVNNQELKGEIIPDENHSILEEHRVRVTPFAFILDKQGVVRGKGLCNGMEHIHGLISYLNSDFVAVKGRGDKTSAPA</sequence>
<organism evidence="4 5">
    <name type="scientific">Marinithermofilum abyssi</name>
    <dbReference type="NCBI Taxonomy" id="1571185"/>
    <lineage>
        <taxon>Bacteria</taxon>
        <taxon>Bacillati</taxon>
        <taxon>Bacillota</taxon>
        <taxon>Bacilli</taxon>
        <taxon>Bacillales</taxon>
        <taxon>Thermoactinomycetaceae</taxon>
        <taxon>Marinithermofilum</taxon>
    </lineage>
</organism>
<protein>
    <recommendedName>
        <fullName evidence="3">Thioredoxin domain-containing protein</fullName>
    </recommendedName>
</protein>
<dbReference type="RefSeq" id="WP_188647246.1">
    <property type="nucleotide sequence ID" value="NZ_BMHQ01000004.1"/>
</dbReference>
<dbReference type="InterPro" id="IPR036249">
    <property type="entry name" value="Thioredoxin-like_sf"/>
</dbReference>
<keyword evidence="2" id="KW-0472">Membrane</keyword>
<keyword evidence="2" id="KW-1133">Transmembrane helix</keyword>
<dbReference type="InterPro" id="IPR013766">
    <property type="entry name" value="Thioredoxin_domain"/>
</dbReference>
<dbReference type="GO" id="GO:0016491">
    <property type="term" value="F:oxidoreductase activity"/>
    <property type="evidence" value="ECO:0007669"/>
    <property type="project" value="InterPro"/>
</dbReference>
<evidence type="ECO:0000256" key="2">
    <source>
        <dbReference type="SAM" id="Phobius"/>
    </source>
</evidence>
<reference evidence="4" key="1">
    <citation type="journal article" date="2014" name="Int. J. Syst. Evol. Microbiol.">
        <title>Complete genome sequence of Corynebacterium casei LMG S-19264T (=DSM 44701T), isolated from a smear-ripened cheese.</title>
        <authorList>
            <consortium name="US DOE Joint Genome Institute (JGI-PGF)"/>
            <person name="Walter F."/>
            <person name="Albersmeier A."/>
            <person name="Kalinowski J."/>
            <person name="Ruckert C."/>
        </authorList>
    </citation>
    <scope>NUCLEOTIDE SEQUENCE</scope>
    <source>
        <strain evidence="4">CGMCC 1.15179</strain>
    </source>
</reference>
<dbReference type="AlphaFoldDB" id="A0A8J2VDN2"/>
<dbReference type="InterPro" id="IPR000866">
    <property type="entry name" value="AhpC/TSA"/>
</dbReference>
<dbReference type="SUPFAM" id="SSF52833">
    <property type="entry name" value="Thioredoxin-like"/>
    <property type="match status" value="1"/>
</dbReference>
<evidence type="ECO:0000256" key="1">
    <source>
        <dbReference type="ARBA" id="ARBA00023157"/>
    </source>
</evidence>
<dbReference type="PROSITE" id="PS51352">
    <property type="entry name" value="THIOREDOXIN_2"/>
    <property type="match status" value="1"/>
</dbReference>
<accession>A0A8J2VDN2</accession>
<dbReference type="Pfam" id="PF00578">
    <property type="entry name" value="AhpC-TSA"/>
    <property type="match status" value="1"/>
</dbReference>
<name>A0A8J2VDN2_9BACL</name>
<keyword evidence="5" id="KW-1185">Reference proteome</keyword>
<proteinExistence type="predicted"/>